<feature type="coiled-coil region" evidence="1">
    <location>
        <begin position="61"/>
        <end position="141"/>
    </location>
</feature>
<keyword evidence="2" id="KW-0472">Membrane</keyword>
<reference evidence="3" key="1">
    <citation type="submission" date="2020-05" db="EMBL/GenBank/DDBJ databases">
        <authorList>
            <person name="Chiriac C."/>
            <person name="Salcher M."/>
            <person name="Ghai R."/>
            <person name="Kavagutti S V."/>
        </authorList>
    </citation>
    <scope>NUCLEOTIDE SEQUENCE</scope>
</reference>
<sequence>MKFCKKDIDALIELKKRNIYLEGNIIKLIETDDVDFAEYLAESLLRDRENRKRRLTITKQIQGQNSKLIEQKTENESLMEELRETLVSIEESKSQIECQNTELIQWKEKNEIIGEELKEALENAERAKDIAETDLDILQKRTQFELIGTIVKVALYIIIGVGVTTTALYTVALFAEKDTQVIGSTWSNMFGILLTNAFSIIGTIMGVKYASEKNKNNN</sequence>
<keyword evidence="2" id="KW-0812">Transmembrane</keyword>
<accession>A0A6J5PRT3</accession>
<evidence type="ECO:0000256" key="1">
    <source>
        <dbReference type="SAM" id="Coils"/>
    </source>
</evidence>
<evidence type="ECO:0000256" key="2">
    <source>
        <dbReference type="SAM" id="Phobius"/>
    </source>
</evidence>
<proteinExistence type="predicted"/>
<organism evidence="3">
    <name type="scientific">uncultured Caudovirales phage</name>
    <dbReference type="NCBI Taxonomy" id="2100421"/>
    <lineage>
        <taxon>Viruses</taxon>
        <taxon>Duplodnaviria</taxon>
        <taxon>Heunggongvirae</taxon>
        <taxon>Uroviricota</taxon>
        <taxon>Caudoviricetes</taxon>
        <taxon>Peduoviridae</taxon>
        <taxon>Maltschvirus</taxon>
        <taxon>Maltschvirus maltsch</taxon>
    </lineage>
</organism>
<feature type="transmembrane region" description="Helical" evidence="2">
    <location>
        <begin position="186"/>
        <end position="207"/>
    </location>
</feature>
<dbReference type="EMBL" id="LR796916">
    <property type="protein sequence ID" value="CAB4174579.1"/>
    <property type="molecule type" value="Genomic_DNA"/>
</dbReference>
<evidence type="ECO:0000313" key="4">
    <source>
        <dbReference type="EMBL" id="CAB4193090.1"/>
    </source>
</evidence>
<protein>
    <submittedName>
        <fullName evidence="3">Uncharacterized protein</fullName>
    </submittedName>
</protein>
<gene>
    <name evidence="4" type="ORF">UFOVP1247_18</name>
    <name evidence="3" type="ORF">UFOVP970_58</name>
</gene>
<keyword evidence="2" id="KW-1133">Transmembrane helix</keyword>
<keyword evidence="1" id="KW-0175">Coiled coil</keyword>
<name>A0A6J5PRT3_9CAUD</name>
<dbReference type="EMBL" id="LR797195">
    <property type="protein sequence ID" value="CAB4193090.1"/>
    <property type="molecule type" value="Genomic_DNA"/>
</dbReference>
<feature type="transmembrane region" description="Helical" evidence="2">
    <location>
        <begin position="153"/>
        <end position="174"/>
    </location>
</feature>
<evidence type="ECO:0000313" key="3">
    <source>
        <dbReference type="EMBL" id="CAB4174579.1"/>
    </source>
</evidence>